<dbReference type="EMBL" id="JAQIPB010000006">
    <property type="protein sequence ID" value="MDA7417379.1"/>
    <property type="molecule type" value="Genomic_DNA"/>
</dbReference>
<keyword evidence="1" id="KW-0472">Membrane</keyword>
<dbReference type="RefSeq" id="WP_271428614.1">
    <property type="nucleotide sequence ID" value="NZ_JAQIPB010000006.1"/>
</dbReference>
<dbReference type="InterPro" id="IPR005625">
    <property type="entry name" value="PepSY-ass_TM"/>
</dbReference>
<evidence type="ECO:0000256" key="1">
    <source>
        <dbReference type="SAM" id="Phobius"/>
    </source>
</evidence>
<protein>
    <submittedName>
        <fullName evidence="2">PepSY domain-containing protein</fullName>
    </submittedName>
</protein>
<sequence>MHLRRWLFLTHRWLGIGVCAFFALWFVSGVVMMYVGYPKLTAAERLHHLPPLGTGSGWLTPRQALDAAQLNGPLRELRLAMARGGQPVYLAQPQAGAAGATVVIDARTGQRLQGVDTALALASAAAYGQSLAQQAAPRHLGTVQEDAFTHSRALDAHRPLHRVQLHDAQHTLLYVSSLTGEVVRDAPRNERVWNYAGAWLHWLYMFRGNAFDAAWADIVNWLSIVGIAVAVTGTVVGVMRWRFGSRRYRSGARTPYAGRMMRWHHISGLLFAAITFTWILSGLASMNPWRVFDTGAAPLRSAALQGVALDPGAEAASPQALLASAGPATRELRWVPVLGTLTVQAQGPAGRPLVLDGRSAQPLAVDEAALRQAGAGLLDAPLARIEKLQAHDFHYYERAPHTMTGGGERPLPVLRLVFEDPARSWVHLDPHTGTVLGRSDRGRRASRVLFALLHSWDWLPLLRLRPLWDVLLIGLSLGGAMLSLTGVVIGWRRLGQHLRGRVAARRHAGAAGPPRG</sequence>
<dbReference type="Proteomes" id="UP001212602">
    <property type="component" value="Unassembled WGS sequence"/>
</dbReference>
<keyword evidence="3" id="KW-1185">Reference proteome</keyword>
<evidence type="ECO:0000313" key="2">
    <source>
        <dbReference type="EMBL" id="MDA7417379.1"/>
    </source>
</evidence>
<dbReference type="AlphaFoldDB" id="A0AAE3SZQ7"/>
<dbReference type="Pfam" id="PF03929">
    <property type="entry name" value="PepSY_TM"/>
    <property type="match status" value="1"/>
</dbReference>
<accession>A0AAE3SZQ7</accession>
<dbReference type="PANTHER" id="PTHR34219">
    <property type="entry name" value="IRON-REGULATED INNER MEMBRANE PROTEIN-RELATED"/>
    <property type="match status" value="1"/>
</dbReference>
<comment type="caution">
    <text evidence="2">The sequence shown here is derived from an EMBL/GenBank/DDBJ whole genome shotgun (WGS) entry which is preliminary data.</text>
</comment>
<keyword evidence="1" id="KW-1133">Transmembrane helix</keyword>
<name>A0AAE3SZQ7_9BURK</name>
<feature type="transmembrane region" description="Helical" evidence="1">
    <location>
        <begin position="263"/>
        <end position="284"/>
    </location>
</feature>
<keyword evidence="1" id="KW-0812">Transmembrane</keyword>
<proteinExistence type="predicted"/>
<reference evidence="2" key="1">
    <citation type="submission" date="2023-01" db="EMBL/GenBank/DDBJ databases">
        <title>Xenophilus mangrovi sp. nov., isolated from soil of Mangrove nature reserve.</title>
        <authorList>
            <person name="Xu S."/>
            <person name="Liu Z."/>
            <person name="Xu Y."/>
        </authorList>
    </citation>
    <scope>NUCLEOTIDE SEQUENCE</scope>
    <source>
        <strain evidence="2">YW8</strain>
    </source>
</reference>
<dbReference type="PANTHER" id="PTHR34219:SF6">
    <property type="entry name" value="BLR3280 PROTEIN"/>
    <property type="match status" value="1"/>
</dbReference>
<evidence type="ECO:0000313" key="3">
    <source>
        <dbReference type="Proteomes" id="UP001212602"/>
    </source>
</evidence>
<feature type="transmembrane region" description="Helical" evidence="1">
    <location>
        <begin position="221"/>
        <end position="243"/>
    </location>
</feature>
<feature type="transmembrane region" description="Helical" evidence="1">
    <location>
        <begin position="12"/>
        <end position="37"/>
    </location>
</feature>
<organism evidence="2 3">
    <name type="scientific">Xenophilus arseniciresistens</name>
    <dbReference type="NCBI Taxonomy" id="1283306"/>
    <lineage>
        <taxon>Bacteria</taxon>
        <taxon>Pseudomonadati</taxon>
        <taxon>Pseudomonadota</taxon>
        <taxon>Betaproteobacteria</taxon>
        <taxon>Burkholderiales</taxon>
        <taxon>Comamonadaceae</taxon>
        <taxon>Xenophilus</taxon>
    </lineage>
</organism>
<feature type="transmembrane region" description="Helical" evidence="1">
    <location>
        <begin position="470"/>
        <end position="491"/>
    </location>
</feature>
<gene>
    <name evidence="2" type="ORF">PGB34_13500</name>
</gene>